<evidence type="ECO:0000313" key="3">
    <source>
        <dbReference type="Proteomes" id="UP000013167"/>
    </source>
</evidence>
<accession>N0DYE9</accession>
<evidence type="ECO:0000313" key="2">
    <source>
        <dbReference type="EMBL" id="CCH69312.1"/>
    </source>
</evidence>
<name>N0DYE9_9MICO</name>
<dbReference type="Proteomes" id="UP000013167">
    <property type="component" value="Unassembled WGS sequence"/>
</dbReference>
<comment type="caution">
    <text evidence="2">The sequence shown here is derived from an EMBL/GenBank/DDBJ whole genome shotgun (WGS) entry which is preliminary data.</text>
</comment>
<dbReference type="HOGENOM" id="CLU_2467968_0_0_11"/>
<sequence>MKITARSYGQRPGMPRVARPVTAHGPRTVKGPDDVRALHQLAEDRGFEPLRVINPTRFPIVRTRPLCESSAKEDTGADGPAGPRPVPL</sequence>
<feature type="region of interest" description="Disordered" evidence="1">
    <location>
        <begin position="64"/>
        <end position="88"/>
    </location>
</feature>
<dbReference type="AlphaFoldDB" id="N0DYE9"/>
<keyword evidence="3" id="KW-1185">Reference proteome</keyword>
<gene>
    <name evidence="2" type="ORF">BN10_1480002</name>
</gene>
<dbReference type="EMBL" id="CAIZ01000055">
    <property type="protein sequence ID" value="CCH69312.1"/>
    <property type="molecule type" value="Genomic_DNA"/>
</dbReference>
<organism evidence="2 3">
    <name type="scientific">Phycicoccus elongatus Lp2</name>
    <dbReference type="NCBI Taxonomy" id="1193181"/>
    <lineage>
        <taxon>Bacteria</taxon>
        <taxon>Bacillati</taxon>
        <taxon>Actinomycetota</taxon>
        <taxon>Actinomycetes</taxon>
        <taxon>Micrococcales</taxon>
        <taxon>Intrasporangiaceae</taxon>
        <taxon>Phycicoccus</taxon>
    </lineage>
</organism>
<feature type="region of interest" description="Disordered" evidence="1">
    <location>
        <begin position="1"/>
        <end position="32"/>
    </location>
</feature>
<evidence type="ECO:0000256" key="1">
    <source>
        <dbReference type="SAM" id="MobiDB-lite"/>
    </source>
</evidence>
<reference evidence="2 3" key="1">
    <citation type="journal article" date="2013" name="ISME J.">
        <title>A metabolic model for members of the genus Tetrasphaera involved in enhanced biological phosphorus removal.</title>
        <authorList>
            <person name="Kristiansen R."/>
            <person name="Nguyen H.T.T."/>
            <person name="Saunders A.M."/>
            <person name="Nielsen J.L."/>
            <person name="Wimmer R."/>
            <person name="Le V.Q."/>
            <person name="McIlroy S.J."/>
            <person name="Petrovski S."/>
            <person name="Seviour R.J."/>
            <person name="Calteau A."/>
            <person name="Nielsen K.L."/>
            <person name="Nielsen P.H."/>
        </authorList>
    </citation>
    <scope>NUCLEOTIDE SEQUENCE [LARGE SCALE GENOMIC DNA]</scope>
    <source>
        <strain evidence="2 3">Lp2</strain>
    </source>
</reference>
<proteinExistence type="predicted"/>
<protein>
    <submittedName>
        <fullName evidence="2">Uncharacterized protein</fullName>
    </submittedName>
</protein>